<sequence>MRLAEMAPCPIAEKLLAGLRRGVQRLTCEGPDDWQSYGGRPLDFAAAPGSLLSEELRDSIELQLDFEIGLQGDGGGWQPNWSWGAV</sequence>
<proteinExistence type="predicted"/>
<accession>E0XQ20</accession>
<evidence type="ECO:0000313" key="1">
    <source>
        <dbReference type="EMBL" id="ADI16511.1"/>
    </source>
</evidence>
<organism evidence="1">
    <name type="scientific">uncultured bacterium HF4000_05M23</name>
    <dbReference type="NCBI Taxonomy" id="542534"/>
    <lineage>
        <taxon>Bacteria</taxon>
        <taxon>environmental samples</taxon>
    </lineage>
</organism>
<dbReference type="AlphaFoldDB" id="E0XQ20"/>
<dbReference type="EMBL" id="GU474839">
    <property type="protein sequence ID" value="ADI16511.1"/>
    <property type="molecule type" value="Genomic_DNA"/>
</dbReference>
<reference evidence="1" key="1">
    <citation type="journal article" date="2011" name="Environ. Microbiol.">
        <title>Time-series analyses of Monterey Bay coastal microbial picoplankton using a 'genome proxy' microarray.</title>
        <authorList>
            <person name="Rich V.I."/>
            <person name="Pham V.D."/>
            <person name="Eppley J."/>
            <person name="Shi Y."/>
            <person name="DeLong E.F."/>
        </authorList>
    </citation>
    <scope>NUCLEOTIDE SEQUENCE</scope>
</reference>
<protein>
    <submittedName>
        <fullName evidence="1">Uncharacterized protein</fullName>
    </submittedName>
</protein>
<name>E0XQ20_9BACT</name>